<protein>
    <submittedName>
        <fullName evidence="6">Apolipoprotein D-like</fullName>
    </submittedName>
</protein>
<dbReference type="GO" id="GO:0005737">
    <property type="term" value="C:cytoplasm"/>
    <property type="evidence" value="ECO:0007669"/>
    <property type="project" value="TreeGrafter"/>
</dbReference>
<evidence type="ECO:0000256" key="3">
    <source>
        <dbReference type="PIRNR" id="PIRNR036893"/>
    </source>
</evidence>
<dbReference type="SUPFAM" id="SSF50814">
    <property type="entry name" value="Lipocalins"/>
    <property type="match status" value="1"/>
</dbReference>
<evidence type="ECO:0000313" key="6">
    <source>
        <dbReference type="RefSeq" id="XP_018012146.1"/>
    </source>
</evidence>
<dbReference type="PANTHER" id="PTHR10612:SF62">
    <property type="entry name" value="LIPOCALIN_CYTOSOLIC FATTY-ACID BINDING DOMAIN-CONTAINING PROTEIN"/>
    <property type="match status" value="1"/>
</dbReference>
<dbReference type="InterPro" id="IPR003057">
    <property type="entry name" value="Invtbrt_color"/>
</dbReference>
<dbReference type="AlphaFoldDB" id="A0A8B7NFC7"/>
<dbReference type="GeneID" id="108669348"/>
<reference evidence="6" key="1">
    <citation type="submission" date="2025-08" db="UniProtKB">
        <authorList>
            <consortium name="RefSeq"/>
        </authorList>
    </citation>
    <scope>IDENTIFICATION</scope>
    <source>
        <tissue evidence="6">Whole organism</tissue>
    </source>
</reference>
<keyword evidence="3" id="KW-0732">Signal</keyword>
<keyword evidence="5" id="KW-1185">Reference proteome</keyword>
<proteinExistence type="inferred from homology"/>
<dbReference type="GO" id="GO:0000302">
    <property type="term" value="P:response to reactive oxygen species"/>
    <property type="evidence" value="ECO:0007669"/>
    <property type="project" value="TreeGrafter"/>
</dbReference>
<dbReference type="GO" id="GO:0031409">
    <property type="term" value="F:pigment binding"/>
    <property type="evidence" value="ECO:0007669"/>
    <property type="project" value="InterPro"/>
</dbReference>
<dbReference type="GO" id="GO:0006629">
    <property type="term" value="P:lipid metabolic process"/>
    <property type="evidence" value="ECO:0007669"/>
    <property type="project" value="TreeGrafter"/>
</dbReference>
<dbReference type="OrthoDB" id="6339451at2759"/>
<feature type="chain" id="PRO_5034373534" evidence="3">
    <location>
        <begin position="27"/>
        <end position="197"/>
    </location>
</feature>
<sequence length="197" mass="21041">MCQFSSHAPRRFSAVLLLAVAGLTNAYLDQGVCPDFQNIAAFEIPPYLGRWFEAHRYPAGFEEGNTCVTADYGAIDDTTISVTNTANLPDGTLDTIVGTGTATGVPGQLVVQFPGEPVGFYNVLATDYTTYSSVYSCSQIGEFRDQYAWVLSRTEEMSADSLTAALDAFESNGIDTAVLQPTPQGAGCVYAPVPPKI</sequence>
<dbReference type="PANTHER" id="PTHR10612">
    <property type="entry name" value="APOLIPOPROTEIN D"/>
    <property type="match status" value="1"/>
</dbReference>
<comment type="similarity">
    <text evidence="1 3">Belongs to the calycin superfamily. Lipocalin family.</text>
</comment>
<feature type="domain" description="Lipocalin/cytosolic fatty-acid binding" evidence="4">
    <location>
        <begin position="44"/>
        <end position="184"/>
    </location>
</feature>
<dbReference type="Pfam" id="PF08212">
    <property type="entry name" value="Lipocalin_2"/>
    <property type="match status" value="1"/>
</dbReference>
<evidence type="ECO:0000313" key="5">
    <source>
        <dbReference type="Proteomes" id="UP000694843"/>
    </source>
</evidence>
<dbReference type="Proteomes" id="UP000694843">
    <property type="component" value="Unplaced"/>
</dbReference>
<dbReference type="InterPro" id="IPR000566">
    <property type="entry name" value="Lipocln_cytosolic_FA-bd_dom"/>
</dbReference>
<dbReference type="PIRSF" id="PIRSF036893">
    <property type="entry name" value="Lipocalin_ApoD"/>
    <property type="match status" value="1"/>
</dbReference>
<organism evidence="5 6">
    <name type="scientific">Hyalella azteca</name>
    <name type="common">Amphipod</name>
    <dbReference type="NCBI Taxonomy" id="294128"/>
    <lineage>
        <taxon>Eukaryota</taxon>
        <taxon>Metazoa</taxon>
        <taxon>Ecdysozoa</taxon>
        <taxon>Arthropoda</taxon>
        <taxon>Crustacea</taxon>
        <taxon>Multicrustacea</taxon>
        <taxon>Malacostraca</taxon>
        <taxon>Eumalacostraca</taxon>
        <taxon>Peracarida</taxon>
        <taxon>Amphipoda</taxon>
        <taxon>Senticaudata</taxon>
        <taxon>Talitrida</taxon>
        <taxon>Talitroidea</taxon>
        <taxon>Hyalellidae</taxon>
        <taxon>Hyalella</taxon>
    </lineage>
</organism>
<dbReference type="OMA" id="FWVLSRT"/>
<keyword evidence="2" id="KW-1015">Disulfide bond</keyword>
<dbReference type="KEGG" id="hazt:108669348"/>
<dbReference type="InterPro" id="IPR012674">
    <property type="entry name" value="Calycin"/>
</dbReference>
<feature type="signal peptide" evidence="3">
    <location>
        <begin position="1"/>
        <end position="26"/>
    </location>
</feature>
<evidence type="ECO:0000256" key="1">
    <source>
        <dbReference type="ARBA" id="ARBA00006889"/>
    </source>
</evidence>
<accession>A0A8B7NFC7</accession>
<evidence type="ECO:0000256" key="2">
    <source>
        <dbReference type="ARBA" id="ARBA00023157"/>
    </source>
</evidence>
<dbReference type="Gene3D" id="2.40.128.20">
    <property type="match status" value="1"/>
</dbReference>
<dbReference type="PRINTS" id="PR01273">
    <property type="entry name" value="INVTBRTCOLOR"/>
</dbReference>
<dbReference type="InterPro" id="IPR022271">
    <property type="entry name" value="Lipocalin_ApoD"/>
</dbReference>
<gene>
    <name evidence="6" type="primary">LOC108669348</name>
</gene>
<name>A0A8B7NFC7_HYAAZ</name>
<evidence type="ECO:0000259" key="4">
    <source>
        <dbReference type="Pfam" id="PF08212"/>
    </source>
</evidence>
<dbReference type="RefSeq" id="XP_018012146.1">
    <property type="nucleotide sequence ID" value="XM_018156657.1"/>
</dbReference>